<dbReference type="GO" id="GO:0016779">
    <property type="term" value="F:nucleotidyltransferase activity"/>
    <property type="evidence" value="ECO:0007669"/>
    <property type="project" value="UniProtKB-KW"/>
</dbReference>
<keyword evidence="11" id="KW-0479">Metal-binding</keyword>
<evidence type="ECO:0000256" key="3">
    <source>
        <dbReference type="ARBA" id="ARBA00004147"/>
    </source>
</evidence>
<keyword evidence="7" id="KW-0808">Transferase</keyword>
<evidence type="ECO:0000256" key="4">
    <source>
        <dbReference type="ARBA" id="ARBA00008545"/>
    </source>
</evidence>
<evidence type="ECO:0000256" key="16">
    <source>
        <dbReference type="ARBA" id="ARBA00022840"/>
    </source>
</evidence>
<dbReference type="GO" id="GO:0006260">
    <property type="term" value="P:DNA replication"/>
    <property type="evidence" value="ECO:0007669"/>
    <property type="project" value="UniProtKB-KW"/>
</dbReference>
<comment type="cofactor">
    <cofactor evidence="1">
        <name>Mn(2+)</name>
        <dbReference type="ChEBI" id="CHEBI:29035"/>
    </cofactor>
</comment>
<keyword evidence="19" id="KW-0511">Multifunctional enzyme</keyword>
<evidence type="ECO:0000256" key="5">
    <source>
        <dbReference type="ARBA" id="ARBA00014531"/>
    </source>
</evidence>
<evidence type="ECO:0000256" key="21">
    <source>
        <dbReference type="ARBA" id="ARBA00032243"/>
    </source>
</evidence>
<name>A0A5Q2W6U8_9VIRU</name>
<dbReference type="SUPFAM" id="SSF52540">
    <property type="entry name" value="P-loop containing nucleoside triphosphate hydrolases"/>
    <property type="match status" value="1"/>
</dbReference>
<dbReference type="GO" id="GO:0003677">
    <property type="term" value="F:DNA binding"/>
    <property type="evidence" value="ECO:0007669"/>
    <property type="project" value="UniProtKB-KW"/>
</dbReference>
<keyword evidence="8" id="KW-0548">Nucleotidyltransferase</keyword>
<evidence type="ECO:0000259" key="23">
    <source>
        <dbReference type="PROSITE" id="PS52020"/>
    </source>
</evidence>
<dbReference type="InterPro" id="IPR000605">
    <property type="entry name" value="Helicase_SF3_ssDNA/RNA_vir"/>
</dbReference>
<dbReference type="GO" id="GO:0003723">
    <property type="term" value="F:RNA binding"/>
    <property type="evidence" value="ECO:0007669"/>
    <property type="project" value="InterPro"/>
</dbReference>
<dbReference type="Pfam" id="PF00910">
    <property type="entry name" value="RNA_helicase"/>
    <property type="match status" value="1"/>
</dbReference>
<dbReference type="InterPro" id="IPR049912">
    <property type="entry name" value="CRESS_DNA_REP"/>
</dbReference>
<dbReference type="GO" id="GO:0042025">
    <property type="term" value="C:host cell nucleus"/>
    <property type="evidence" value="ECO:0007669"/>
    <property type="project" value="UniProtKB-SubCell"/>
</dbReference>
<reference evidence="24 25" key="1">
    <citation type="submission" date="2019-10" db="EMBL/GenBank/DDBJ databases">
        <title>Florida's Freshwater Springs.</title>
        <authorList>
            <person name="Malki K."/>
            <person name="Breitbart M."/>
        </authorList>
    </citation>
    <scope>NUCLEOTIDE SEQUENCE [LARGE SCALE GENOMIC DNA]</scope>
    <source>
        <strain evidence="24">Cta0f7</strain>
    </source>
</reference>
<keyword evidence="13" id="KW-0255">Endonuclease</keyword>
<dbReference type="Pfam" id="PF02407">
    <property type="entry name" value="Viral_Rep"/>
    <property type="match status" value="1"/>
</dbReference>
<sequence length="294" mass="33045">MSSRSSSPVPSSSVSVVAPVSNASRRQGIFWICTLSVAQVPDLRCLRLGELSPPLVWICGQQESGESGGYLHWQFCVAFSKKMSLAAVKRVFGRSVHAELSRSEHAASYCCKETTRVAGPWEWGSRPIRRNVKTDWDSVWTSALAGTLGSIPSQIRVSHYGNLRRIGSDHLAPRAILREVSVYWGKSGTGKSRRAWDEGGVDAYSKCPRSKFWDGYTDQKIVIIDEFRGGIDVAHILRWCDRYPVRVEVKGSSRPLVAERIIFTSNVDPRLWYPDLDPDTLEALMRRFNITHFN</sequence>
<dbReference type="GO" id="GO:0000166">
    <property type="term" value="F:nucleotide binding"/>
    <property type="evidence" value="ECO:0007669"/>
    <property type="project" value="UniProtKB-KW"/>
</dbReference>
<keyword evidence="12" id="KW-0547">Nucleotide-binding</keyword>
<evidence type="ECO:0000256" key="11">
    <source>
        <dbReference type="ARBA" id="ARBA00022723"/>
    </source>
</evidence>
<evidence type="ECO:0000256" key="8">
    <source>
        <dbReference type="ARBA" id="ARBA00022695"/>
    </source>
</evidence>
<dbReference type="Gene3D" id="3.40.1310.20">
    <property type="match status" value="1"/>
</dbReference>
<evidence type="ECO:0000256" key="22">
    <source>
        <dbReference type="ARBA" id="ARBA00049360"/>
    </source>
</evidence>
<comment type="catalytic activity">
    <reaction evidence="22">
        <text>ATP + H2O = ADP + phosphate + H(+)</text>
        <dbReference type="Rhea" id="RHEA:13065"/>
        <dbReference type="ChEBI" id="CHEBI:15377"/>
        <dbReference type="ChEBI" id="CHEBI:15378"/>
        <dbReference type="ChEBI" id="CHEBI:30616"/>
        <dbReference type="ChEBI" id="CHEBI:43474"/>
        <dbReference type="ChEBI" id="CHEBI:456216"/>
    </reaction>
</comment>
<dbReference type="InterPro" id="IPR027417">
    <property type="entry name" value="P-loop_NTPase"/>
</dbReference>
<dbReference type="Gene3D" id="3.40.50.300">
    <property type="entry name" value="P-loop containing nucleotide triphosphate hydrolases"/>
    <property type="match status" value="1"/>
</dbReference>
<keyword evidence="9" id="KW-0235">DNA replication</keyword>
<dbReference type="PROSITE" id="PS52020">
    <property type="entry name" value="CRESS_DNA_REP"/>
    <property type="match status" value="1"/>
</dbReference>
<comment type="similarity">
    <text evidence="4">Belongs to the nanoviruses/circoviruses replication-associated protein family.</text>
</comment>
<evidence type="ECO:0000313" key="25">
    <source>
        <dbReference type="Proteomes" id="UP000503009"/>
    </source>
</evidence>
<dbReference type="GO" id="GO:0004519">
    <property type="term" value="F:endonuclease activity"/>
    <property type="evidence" value="ECO:0007669"/>
    <property type="project" value="UniProtKB-KW"/>
</dbReference>
<organism evidence="24 25">
    <name type="scientific">CRESS virus sp. cta0f7</name>
    <dbReference type="NCBI Taxonomy" id="2656680"/>
    <lineage>
        <taxon>Viruses</taxon>
        <taxon>Monodnaviria</taxon>
        <taxon>Shotokuvirae</taxon>
        <taxon>Cressdnaviricota</taxon>
        <taxon>Arfiviricetes</taxon>
        <taxon>Saturnivirales</taxon>
        <taxon>Kanorauviridae</taxon>
        <taxon>Ninurtavirus</taxon>
        <taxon>Ninurtavirus bowris</taxon>
    </lineage>
</organism>
<evidence type="ECO:0000256" key="1">
    <source>
        <dbReference type="ARBA" id="ARBA00001936"/>
    </source>
</evidence>
<evidence type="ECO:0000256" key="19">
    <source>
        <dbReference type="ARBA" id="ARBA00023268"/>
    </source>
</evidence>
<dbReference type="GO" id="GO:0046872">
    <property type="term" value="F:metal ion binding"/>
    <property type="evidence" value="ECO:0007669"/>
    <property type="project" value="UniProtKB-KW"/>
</dbReference>
<comment type="subcellular location">
    <subcellularLocation>
        <location evidence="3">Host nucleus</location>
    </subcellularLocation>
</comment>
<evidence type="ECO:0000256" key="2">
    <source>
        <dbReference type="ARBA" id="ARBA00001946"/>
    </source>
</evidence>
<evidence type="ECO:0000256" key="6">
    <source>
        <dbReference type="ARBA" id="ARBA00022562"/>
    </source>
</evidence>
<evidence type="ECO:0000256" key="7">
    <source>
        <dbReference type="ARBA" id="ARBA00022679"/>
    </source>
</evidence>
<evidence type="ECO:0000256" key="17">
    <source>
        <dbReference type="ARBA" id="ARBA00023124"/>
    </source>
</evidence>
<dbReference type="GO" id="GO:0016787">
    <property type="term" value="F:hydrolase activity"/>
    <property type="evidence" value="ECO:0007669"/>
    <property type="project" value="UniProtKB-KW"/>
</dbReference>
<dbReference type="Proteomes" id="UP000503009">
    <property type="component" value="Segment"/>
</dbReference>
<keyword evidence="14" id="KW-0378">Hydrolase</keyword>
<keyword evidence="18" id="KW-0238">DNA-binding</keyword>
<keyword evidence="16" id="KW-0067">ATP-binding</keyword>
<protein>
    <recommendedName>
        <fullName evidence="5">Replication-associated protein</fullName>
    </recommendedName>
    <alternativeName>
        <fullName evidence="20">ATP-dependent helicase Rep</fullName>
    </alternativeName>
    <alternativeName>
        <fullName evidence="21">RepP</fullName>
    </alternativeName>
</protein>
<proteinExistence type="inferred from homology"/>
<evidence type="ECO:0000313" key="24">
    <source>
        <dbReference type="EMBL" id="QGH72923.1"/>
    </source>
</evidence>
<keyword evidence="17" id="KW-0190">Covalent protein-DNA linkage</keyword>
<evidence type="ECO:0000256" key="9">
    <source>
        <dbReference type="ARBA" id="ARBA00022705"/>
    </source>
</evidence>
<evidence type="ECO:0000256" key="12">
    <source>
        <dbReference type="ARBA" id="ARBA00022741"/>
    </source>
</evidence>
<evidence type="ECO:0000256" key="18">
    <source>
        <dbReference type="ARBA" id="ARBA00023125"/>
    </source>
</evidence>
<keyword evidence="10" id="KW-0540">Nuclease</keyword>
<evidence type="ECO:0000256" key="20">
    <source>
        <dbReference type="ARBA" id="ARBA00030754"/>
    </source>
</evidence>
<dbReference type="GO" id="GO:0003724">
    <property type="term" value="F:RNA helicase activity"/>
    <property type="evidence" value="ECO:0007669"/>
    <property type="project" value="InterPro"/>
</dbReference>
<evidence type="ECO:0000256" key="13">
    <source>
        <dbReference type="ARBA" id="ARBA00022759"/>
    </source>
</evidence>
<keyword evidence="6" id="KW-1048">Host nucleus</keyword>
<dbReference type="EMBL" id="MN582083">
    <property type="protein sequence ID" value="QGH72923.1"/>
    <property type="molecule type" value="Genomic_DNA"/>
</dbReference>
<accession>A0A5Q2W6U8</accession>
<comment type="cofactor">
    <cofactor evidence="2">
        <name>Mg(2+)</name>
        <dbReference type="ChEBI" id="CHEBI:18420"/>
    </cofactor>
</comment>
<keyword evidence="15" id="KW-0347">Helicase</keyword>
<evidence type="ECO:0000256" key="10">
    <source>
        <dbReference type="ARBA" id="ARBA00022722"/>
    </source>
</evidence>
<feature type="domain" description="CRESS-DNA virus Rep endonuclease" evidence="23">
    <location>
        <begin position="25"/>
        <end position="126"/>
    </location>
</feature>
<keyword evidence="25" id="KW-1185">Reference proteome</keyword>
<evidence type="ECO:0000256" key="15">
    <source>
        <dbReference type="ARBA" id="ARBA00022806"/>
    </source>
</evidence>
<evidence type="ECO:0000256" key="14">
    <source>
        <dbReference type="ARBA" id="ARBA00022801"/>
    </source>
</evidence>